<organism evidence="3 4">
    <name type="scientific">Amorphotheca resinae ATCC 22711</name>
    <dbReference type="NCBI Taxonomy" id="857342"/>
    <lineage>
        <taxon>Eukaryota</taxon>
        <taxon>Fungi</taxon>
        <taxon>Dikarya</taxon>
        <taxon>Ascomycota</taxon>
        <taxon>Pezizomycotina</taxon>
        <taxon>Leotiomycetes</taxon>
        <taxon>Helotiales</taxon>
        <taxon>Amorphothecaceae</taxon>
        <taxon>Amorphotheca</taxon>
    </lineage>
</organism>
<feature type="compositionally biased region" description="Basic residues" evidence="1">
    <location>
        <begin position="104"/>
        <end position="114"/>
    </location>
</feature>
<sequence>MLSRAAASARALVAFAPLVAMAIAIGTGVRKDSRVIPEAEQQSASHEVEEVRGPLISQPNASVLGRAEQSIVFVPFYARNWGRSTSTRRCEAFNQSICLHKSRDRAQNGRHRASASRPDQLSNAVAPDGSLQTPESKWLGPGQGTFIRLHSFNHHPSGIEPLGRNQSGTTPIEVILLHTQQMRAASLPHCLTQSHNITATYCVPTDHRRLASSNSLQEQGLKESTLYNLEGSMNPRGLALVPLARWRI</sequence>
<dbReference type="RefSeq" id="XP_024721574.1">
    <property type="nucleotide sequence ID" value="XM_024865589.1"/>
</dbReference>
<accession>A0A2T3B3T1</accession>
<dbReference type="AlphaFoldDB" id="A0A2T3B3T1"/>
<name>A0A2T3B3T1_AMORE</name>
<evidence type="ECO:0000256" key="1">
    <source>
        <dbReference type="SAM" id="MobiDB-lite"/>
    </source>
</evidence>
<keyword evidence="2" id="KW-0732">Signal</keyword>
<dbReference type="GeneID" id="36573670"/>
<protein>
    <submittedName>
        <fullName evidence="3">Uncharacterized protein</fullName>
    </submittedName>
</protein>
<proteinExistence type="predicted"/>
<evidence type="ECO:0000256" key="2">
    <source>
        <dbReference type="SAM" id="SignalP"/>
    </source>
</evidence>
<feature type="region of interest" description="Disordered" evidence="1">
    <location>
        <begin position="104"/>
        <end position="136"/>
    </location>
</feature>
<dbReference type="InParanoid" id="A0A2T3B3T1"/>
<dbReference type="Proteomes" id="UP000241818">
    <property type="component" value="Unassembled WGS sequence"/>
</dbReference>
<keyword evidence="4" id="KW-1185">Reference proteome</keyword>
<gene>
    <name evidence="3" type="ORF">M430DRAFT_27364</name>
</gene>
<evidence type="ECO:0000313" key="3">
    <source>
        <dbReference type="EMBL" id="PSS20304.1"/>
    </source>
</evidence>
<evidence type="ECO:0000313" key="4">
    <source>
        <dbReference type="Proteomes" id="UP000241818"/>
    </source>
</evidence>
<feature type="signal peptide" evidence="2">
    <location>
        <begin position="1"/>
        <end position="24"/>
    </location>
</feature>
<reference evidence="3 4" key="1">
    <citation type="journal article" date="2018" name="New Phytol.">
        <title>Comparative genomics and transcriptomics depict ericoid mycorrhizal fungi as versatile saprotrophs and plant mutualists.</title>
        <authorList>
            <person name="Martino E."/>
            <person name="Morin E."/>
            <person name="Grelet G.A."/>
            <person name="Kuo A."/>
            <person name="Kohler A."/>
            <person name="Daghino S."/>
            <person name="Barry K.W."/>
            <person name="Cichocki N."/>
            <person name="Clum A."/>
            <person name="Dockter R.B."/>
            <person name="Hainaut M."/>
            <person name="Kuo R.C."/>
            <person name="LaButti K."/>
            <person name="Lindahl B.D."/>
            <person name="Lindquist E.A."/>
            <person name="Lipzen A."/>
            <person name="Khouja H.R."/>
            <person name="Magnuson J."/>
            <person name="Murat C."/>
            <person name="Ohm R.A."/>
            <person name="Singer S.W."/>
            <person name="Spatafora J.W."/>
            <person name="Wang M."/>
            <person name="Veneault-Fourrey C."/>
            <person name="Henrissat B."/>
            <person name="Grigoriev I.V."/>
            <person name="Martin F.M."/>
            <person name="Perotto S."/>
        </authorList>
    </citation>
    <scope>NUCLEOTIDE SEQUENCE [LARGE SCALE GENOMIC DNA]</scope>
    <source>
        <strain evidence="3 4">ATCC 22711</strain>
    </source>
</reference>
<feature type="chain" id="PRO_5015399657" evidence="2">
    <location>
        <begin position="25"/>
        <end position="248"/>
    </location>
</feature>
<dbReference type="EMBL" id="KZ679010">
    <property type="protein sequence ID" value="PSS20304.1"/>
    <property type="molecule type" value="Genomic_DNA"/>
</dbReference>